<evidence type="ECO:0000313" key="3">
    <source>
        <dbReference type="Proteomes" id="UP000177625"/>
    </source>
</evidence>
<dbReference type="EMBL" id="FJVC01000130">
    <property type="protein sequence ID" value="CZT43443.1"/>
    <property type="molecule type" value="Genomic_DNA"/>
</dbReference>
<keyword evidence="3" id="KW-1185">Reference proteome</keyword>
<sequence>MSKFDAPTGAPPPAQAPSTNTLSSTVPTLVSSPPPQHTCLPNNRTSRNNHLTKANILPQGYPPQGQYPNQDPYAQQGGPQPWGQQQQQGGYYQQGPQMGYPPQGMQGGYGQPQGQGQSSAMESWRDDGLRDGKGWSRNERLEGDQIGCGAERIWKEWKGALDKAHGEQEMMLFDTRYFCFELVCLLGWRQQFFVALGRLVRLLLSLSQYETLSFSGIVVD</sequence>
<feature type="region of interest" description="Disordered" evidence="1">
    <location>
        <begin position="1"/>
        <end position="141"/>
    </location>
</feature>
<feature type="compositionally biased region" description="Basic and acidic residues" evidence="1">
    <location>
        <begin position="123"/>
        <end position="141"/>
    </location>
</feature>
<dbReference type="AlphaFoldDB" id="A0A1E1M2W2"/>
<gene>
    <name evidence="2" type="ORF">RSE6_03486</name>
</gene>
<evidence type="ECO:0000313" key="2">
    <source>
        <dbReference type="EMBL" id="CZT43443.1"/>
    </source>
</evidence>
<feature type="compositionally biased region" description="Low complexity" evidence="1">
    <location>
        <begin position="58"/>
        <end position="104"/>
    </location>
</feature>
<protein>
    <submittedName>
        <fullName evidence="2">Uncharacterized protein</fullName>
    </submittedName>
</protein>
<name>A0A1E1M2W2_RHYSE</name>
<organism evidence="2 3">
    <name type="scientific">Rhynchosporium secalis</name>
    <name type="common">Barley scald fungus</name>
    <dbReference type="NCBI Taxonomy" id="38038"/>
    <lineage>
        <taxon>Eukaryota</taxon>
        <taxon>Fungi</taxon>
        <taxon>Dikarya</taxon>
        <taxon>Ascomycota</taxon>
        <taxon>Pezizomycotina</taxon>
        <taxon>Leotiomycetes</taxon>
        <taxon>Helotiales</taxon>
        <taxon>Ploettnerulaceae</taxon>
        <taxon>Rhynchosporium</taxon>
    </lineage>
</organism>
<reference evidence="3" key="1">
    <citation type="submission" date="2016-03" db="EMBL/GenBank/DDBJ databases">
        <authorList>
            <person name="Guldener U."/>
        </authorList>
    </citation>
    <scope>NUCLEOTIDE SEQUENCE [LARGE SCALE GENOMIC DNA]</scope>
</reference>
<feature type="compositionally biased region" description="Polar residues" evidence="1">
    <location>
        <begin position="39"/>
        <end position="52"/>
    </location>
</feature>
<proteinExistence type="predicted"/>
<feature type="compositionally biased region" description="Low complexity" evidence="1">
    <location>
        <begin position="16"/>
        <end position="31"/>
    </location>
</feature>
<evidence type="ECO:0000256" key="1">
    <source>
        <dbReference type="SAM" id="MobiDB-lite"/>
    </source>
</evidence>
<accession>A0A1E1M2W2</accession>
<dbReference type="Proteomes" id="UP000177625">
    <property type="component" value="Unassembled WGS sequence"/>
</dbReference>